<sequence length="45" mass="5131">MEYISKFTDLIRRPPSPEQINGDIEALVINESVEDMVLPHIVHLA</sequence>
<accession>A0A9N9EP14</accession>
<dbReference type="EMBL" id="CAJVPP010006846">
    <property type="protein sequence ID" value="CAG8682199.1"/>
    <property type="molecule type" value="Genomic_DNA"/>
</dbReference>
<evidence type="ECO:0000313" key="2">
    <source>
        <dbReference type="Proteomes" id="UP000789375"/>
    </source>
</evidence>
<keyword evidence="2" id="KW-1185">Reference proteome</keyword>
<comment type="caution">
    <text evidence="1">The sequence shown here is derived from an EMBL/GenBank/DDBJ whole genome shotgun (WGS) entry which is preliminary data.</text>
</comment>
<dbReference type="Proteomes" id="UP000789375">
    <property type="component" value="Unassembled WGS sequence"/>
</dbReference>
<evidence type="ECO:0000313" key="1">
    <source>
        <dbReference type="EMBL" id="CAG8682199.1"/>
    </source>
</evidence>
<reference evidence="1" key="1">
    <citation type="submission" date="2021-06" db="EMBL/GenBank/DDBJ databases">
        <authorList>
            <person name="Kallberg Y."/>
            <person name="Tangrot J."/>
            <person name="Rosling A."/>
        </authorList>
    </citation>
    <scope>NUCLEOTIDE SEQUENCE</scope>
    <source>
        <strain evidence="1">87-6 pot B 2015</strain>
    </source>
</reference>
<name>A0A9N9EP14_FUNMO</name>
<gene>
    <name evidence="1" type="ORF">FMOSSE_LOCUS12946</name>
</gene>
<dbReference type="AlphaFoldDB" id="A0A9N9EP14"/>
<proteinExistence type="predicted"/>
<feature type="non-terminal residue" evidence="1">
    <location>
        <position position="45"/>
    </location>
</feature>
<organism evidence="1 2">
    <name type="scientific">Funneliformis mosseae</name>
    <name type="common">Endomycorrhizal fungus</name>
    <name type="synonym">Glomus mosseae</name>
    <dbReference type="NCBI Taxonomy" id="27381"/>
    <lineage>
        <taxon>Eukaryota</taxon>
        <taxon>Fungi</taxon>
        <taxon>Fungi incertae sedis</taxon>
        <taxon>Mucoromycota</taxon>
        <taxon>Glomeromycotina</taxon>
        <taxon>Glomeromycetes</taxon>
        <taxon>Glomerales</taxon>
        <taxon>Glomeraceae</taxon>
        <taxon>Funneliformis</taxon>
    </lineage>
</organism>
<protein>
    <submittedName>
        <fullName evidence="1">10232_t:CDS:1</fullName>
    </submittedName>
</protein>